<dbReference type="PANTHER" id="PTHR43780:SF2">
    <property type="entry name" value="1-AMINOCYCLOPROPANE-1-CARBOXYLATE DEAMINASE-RELATED"/>
    <property type="match status" value="1"/>
</dbReference>
<evidence type="ECO:0000256" key="1">
    <source>
        <dbReference type="ARBA" id="ARBA00001933"/>
    </source>
</evidence>
<dbReference type="GO" id="GO:0019148">
    <property type="term" value="F:D-cysteine desulfhydrase activity"/>
    <property type="evidence" value="ECO:0007669"/>
    <property type="project" value="TreeGrafter"/>
</dbReference>
<sequence>MVNLPHPFSEIPRLQLTYDRPVDIEQLHRLPEQEGTKDGAIYIARDDCNSGLAFGGNKVRKLEYVLADAIDQGADTIVTTGGTQSNHMRQTAAAAAKLGLKVSLCLSHRGRNYPSSDEDPEYKYAGNIQLNSILGAETFPPNTSKEDAVTALESRGQKPYVIPAGASTHPLGGLGYARWAFELLEWEDKYSTNIRNIVVAVGSGSTLGGLVAGFKLAQQVGRDGARKRLVGYSILRKAEDDVAQMVLDIARTTAEKVGLDPKLITRNDFEIDYEYLGGSYGHLDERTAEGIKTLARTEGILTDPVYTGKAFTGLLHTAKAGGFDGKATLFLHTGGQAALSAYPKLTQ</sequence>
<organism evidence="7 8">
    <name type="scientific">Colletotrichum abscissum</name>
    <dbReference type="NCBI Taxonomy" id="1671311"/>
    <lineage>
        <taxon>Eukaryota</taxon>
        <taxon>Fungi</taxon>
        <taxon>Dikarya</taxon>
        <taxon>Ascomycota</taxon>
        <taxon>Pezizomycotina</taxon>
        <taxon>Sordariomycetes</taxon>
        <taxon>Hypocreomycetidae</taxon>
        <taxon>Glomerellales</taxon>
        <taxon>Glomerellaceae</taxon>
        <taxon>Colletotrichum</taxon>
        <taxon>Colletotrichum acutatum species complex</taxon>
    </lineage>
</organism>
<dbReference type="InterPro" id="IPR036052">
    <property type="entry name" value="TrpB-like_PALP_sf"/>
</dbReference>
<protein>
    <submittedName>
        <fullName evidence="7">1-aminocyclopropane-1-carboxylate deaminase</fullName>
    </submittedName>
</protein>
<dbReference type="SUPFAM" id="SSF53686">
    <property type="entry name" value="Tryptophan synthase beta subunit-like PLP-dependent enzymes"/>
    <property type="match status" value="1"/>
</dbReference>
<comment type="similarity">
    <text evidence="2">Belongs to the ACC deaminase/D-cysteine desulfhydrase family.</text>
</comment>
<dbReference type="AlphaFoldDB" id="A0A9Q0AX82"/>
<dbReference type="Pfam" id="PF00291">
    <property type="entry name" value="PALP"/>
    <property type="match status" value="1"/>
</dbReference>
<feature type="active site" description="Nucleophile" evidence="4">
    <location>
        <position position="85"/>
    </location>
</feature>
<dbReference type="PIRSF" id="PIRSF006278">
    <property type="entry name" value="ACCD_DCysDesulf"/>
    <property type="match status" value="1"/>
</dbReference>
<dbReference type="InterPro" id="IPR001926">
    <property type="entry name" value="TrpB-like_PALP"/>
</dbReference>
<gene>
    <name evidence="7" type="ORF">CABS02_10530</name>
</gene>
<evidence type="ECO:0000256" key="2">
    <source>
        <dbReference type="ARBA" id="ARBA00008639"/>
    </source>
</evidence>
<evidence type="ECO:0000256" key="3">
    <source>
        <dbReference type="ARBA" id="ARBA00022898"/>
    </source>
</evidence>
<evidence type="ECO:0000256" key="4">
    <source>
        <dbReference type="PIRSR" id="PIRSR006278-1"/>
    </source>
</evidence>
<dbReference type="OrthoDB" id="10266364at2759"/>
<dbReference type="Gene3D" id="3.40.50.1100">
    <property type="match status" value="2"/>
</dbReference>
<comment type="caution">
    <text evidence="7">The sequence shown here is derived from an EMBL/GenBank/DDBJ whole genome shotgun (WGS) entry which is preliminary data.</text>
</comment>
<accession>A0A9Q0AX82</accession>
<feature type="modified residue" description="N6-(pyridoxal phosphate)lysine" evidence="5">
    <location>
        <position position="58"/>
    </location>
</feature>
<evidence type="ECO:0000313" key="7">
    <source>
        <dbReference type="EMBL" id="KAI3542072.1"/>
    </source>
</evidence>
<dbReference type="EMBL" id="SDAQ01000080">
    <property type="protein sequence ID" value="KAI3542072.1"/>
    <property type="molecule type" value="Genomic_DNA"/>
</dbReference>
<comment type="cofactor">
    <cofactor evidence="1">
        <name>pyridoxal 5'-phosphate</name>
        <dbReference type="ChEBI" id="CHEBI:597326"/>
    </cofactor>
</comment>
<reference evidence="7" key="1">
    <citation type="submission" date="2019-01" db="EMBL/GenBank/DDBJ databases">
        <title>Colletotrichum abscissum LGMF1257.</title>
        <authorList>
            <person name="Baroncelli R."/>
        </authorList>
    </citation>
    <scope>NUCLEOTIDE SEQUENCE</scope>
    <source>
        <strain evidence="7">Ca142</strain>
    </source>
</reference>
<evidence type="ECO:0000256" key="5">
    <source>
        <dbReference type="PIRSR" id="PIRSR006278-2"/>
    </source>
</evidence>
<keyword evidence="3 5" id="KW-0663">Pyridoxal phosphate</keyword>
<dbReference type="InterPro" id="IPR027278">
    <property type="entry name" value="ACCD_DCysDesulf"/>
</dbReference>
<dbReference type="Proteomes" id="UP001056436">
    <property type="component" value="Unassembled WGS sequence"/>
</dbReference>
<evidence type="ECO:0000259" key="6">
    <source>
        <dbReference type="Pfam" id="PF00291"/>
    </source>
</evidence>
<evidence type="ECO:0000313" key="8">
    <source>
        <dbReference type="Proteomes" id="UP001056436"/>
    </source>
</evidence>
<keyword evidence="8" id="KW-1185">Reference proteome</keyword>
<dbReference type="PANTHER" id="PTHR43780">
    <property type="entry name" value="1-AMINOCYCLOPROPANE-1-CARBOXYLATE DEAMINASE-RELATED"/>
    <property type="match status" value="1"/>
</dbReference>
<proteinExistence type="inferred from homology"/>
<name>A0A9Q0AX82_9PEZI</name>
<feature type="domain" description="Tryptophan synthase beta chain-like PALP" evidence="6">
    <location>
        <begin position="23"/>
        <end position="334"/>
    </location>
</feature>